<dbReference type="GeneID" id="73351316"/>
<gene>
    <name evidence="2" type="ORF">CLUP02_17394</name>
</gene>
<evidence type="ECO:0000256" key="1">
    <source>
        <dbReference type="SAM" id="SignalP"/>
    </source>
</evidence>
<dbReference type="EMBL" id="CP019472">
    <property type="protein sequence ID" value="UQC75885.1"/>
    <property type="molecule type" value="Genomic_DNA"/>
</dbReference>
<evidence type="ECO:0000313" key="2">
    <source>
        <dbReference type="EMBL" id="UQC75885.1"/>
    </source>
</evidence>
<feature type="signal peptide" evidence="1">
    <location>
        <begin position="1"/>
        <end position="35"/>
    </location>
</feature>
<feature type="chain" id="PRO_5040332323" evidence="1">
    <location>
        <begin position="36"/>
        <end position="214"/>
    </location>
</feature>
<keyword evidence="3" id="KW-1185">Reference proteome</keyword>
<reference evidence="2" key="1">
    <citation type="journal article" date="2021" name="Mol. Plant Microbe Interact.">
        <title>Complete Genome Sequence of the Plant-Pathogenic Fungus Colletotrichum lupini.</title>
        <authorList>
            <person name="Baroncelli R."/>
            <person name="Pensec F."/>
            <person name="Da Lio D."/>
            <person name="Boufleur T."/>
            <person name="Vicente I."/>
            <person name="Sarrocco S."/>
            <person name="Picot A."/>
            <person name="Baraldi E."/>
            <person name="Sukno S."/>
            <person name="Thon M."/>
            <person name="Le Floch G."/>
        </authorList>
    </citation>
    <scope>NUCLEOTIDE SEQUENCE</scope>
    <source>
        <strain evidence="2">IMI 504893</strain>
    </source>
</reference>
<name>A0A9Q8SER4_9PEZI</name>
<dbReference type="Proteomes" id="UP000830671">
    <property type="component" value="Chromosome 10"/>
</dbReference>
<dbReference type="RefSeq" id="XP_049137530.1">
    <property type="nucleotide sequence ID" value="XM_049296306.1"/>
</dbReference>
<proteinExistence type="predicted"/>
<dbReference type="KEGG" id="clup:CLUP02_17394"/>
<protein>
    <submittedName>
        <fullName evidence="2">Uncharacterized protein</fullName>
    </submittedName>
</protein>
<dbReference type="AlphaFoldDB" id="A0A9Q8SER4"/>
<accession>A0A9Q8SER4</accession>
<organism evidence="2 3">
    <name type="scientific">Colletotrichum lupini</name>
    <dbReference type="NCBI Taxonomy" id="145971"/>
    <lineage>
        <taxon>Eukaryota</taxon>
        <taxon>Fungi</taxon>
        <taxon>Dikarya</taxon>
        <taxon>Ascomycota</taxon>
        <taxon>Pezizomycotina</taxon>
        <taxon>Sordariomycetes</taxon>
        <taxon>Hypocreomycetidae</taxon>
        <taxon>Glomerellales</taxon>
        <taxon>Glomerellaceae</taxon>
        <taxon>Colletotrichum</taxon>
        <taxon>Colletotrichum acutatum species complex</taxon>
    </lineage>
</organism>
<keyword evidence="1" id="KW-0732">Signal</keyword>
<sequence>MTLEQPPSAHATTSFIPSMKLLQLLISCTAALAAAAPSLHDLPATSLQVRNSGNAVADSHGSSLVRLLSRDSTEAYEEAARAAGGSLSSGTYYYFMNCALGPAQSSVPLVQWANSAHGCSHVGLVVGKTARFGVKKFKAVYIHIRLWDTGFYQSQRDYTPYEDQKLVYGGTTTSSKADLNRLVDAGNAWLEDAGYELTEEHNCVAHYQYLASLL</sequence>
<evidence type="ECO:0000313" key="3">
    <source>
        <dbReference type="Proteomes" id="UP000830671"/>
    </source>
</evidence>